<evidence type="ECO:0000256" key="1">
    <source>
        <dbReference type="SAM" id="MobiDB-lite"/>
    </source>
</evidence>
<dbReference type="HOGENOM" id="CLU_1470425_0_0_1"/>
<reference evidence="2" key="1">
    <citation type="submission" date="2015-04" db="UniProtKB">
        <authorList>
            <consortium name="EnsemblPlants"/>
        </authorList>
    </citation>
    <scope>IDENTIFICATION</scope>
    <source>
        <strain evidence="2">SL10</strain>
    </source>
</reference>
<dbReference type="EnsemblPlants" id="ONIVA10G07210.1">
    <property type="protein sequence ID" value="ONIVA10G07210.1"/>
    <property type="gene ID" value="ONIVA10G07210"/>
</dbReference>
<reference evidence="2" key="2">
    <citation type="submission" date="2018-04" db="EMBL/GenBank/DDBJ databases">
        <title>OnivRS2 (Oryza nivara Reference Sequence Version 2).</title>
        <authorList>
            <person name="Zhang J."/>
            <person name="Kudrna D."/>
            <person name="Lee S."/>
            <person name="Talag J."/>
            <person name="Rajasekar S."/>
            <person name="Welchert J."/>
            <person name="Hsing Y.-I."/>
            <person name="Wing R.A."/>
        </authorList>
    </citation>
    <scope>NUCLEOTIDE SEQUENCE [LARGE SCALE GENOMIC DNA]</scope>
</reference>
<keyword evidence="3" id="KW-1185">Reference proteome</keyword>
<dbReference type="AlphaFoldDB" id="A0A0E0IR97"/>
<proteinExistence type="predicted"/>
<dbReference type="Proteomes" id="UP000006591">
    <property type="component" value="Chromosome 10"/>
</dbReference>
<feature type="compositionally biased region" description="Basic and acidic residues" evidence="1">
    <location>
        <begin position="127"/>
        <end position="139"/>
    </location>
</feature>
<dbReference type="Gramene" id="ONIVA10G07210.1">
    <property type="protein sequence ID" value="ONIVA10G07210.1"/>
    <property type="gene ID" value="ONIVA10G07210"/>
</dbReference>
<sequence>MKKKNGDSNLSKQREIGVVIVGVERDELQLVFALKSCINIMVLTRGTPWMEKKLTKWRKNRVVLLLQPAASSTYFLPDLPHEPMHVQDIWMDGRLGYLRWDGSQVFGGDLMGRSELGAQLARKKRTDKGERKEEEDKRVSCLSYGPEVGARLGGGMGIGGEPKSVAGGTKSSWAHGTDKGRLET</sequence>
<evidence type="ECO:0000313" key="2">
    <source>
        <dbReference type="EnsemblPlants" id="ONIVA10G07210.1"/>
    </source>
</evidence>
<organism evidence="2">
    <name type="scientific">Oryza nivara</name>
    <name type="common">Indian wild rice</name>
    <name type="synonym">Oryza sativa f. spontanea</name>
    <dbReference type="NCBI Taxonomy" id="4536"/>
    <lineage>
        <taxon>Eukaryota</taxon>
        <taxon>Viridiplantae</taxon>
        <taxon>Streptophyta</taxon>
        <taxon>Embryophyta</taxon>
        <taxon>Tracheophyta</taxon>
        <taxon>Spermatophyta</taxon>
        <taxon>Magnoliopsida</taxon>
        <taxon>Liliopsida</taxon>
        <taxon>Poales</taxon>
        <taxon>Poaceae</taxon>
        <taxon>BOP clade</taxon>
        <taxon>Oryzoideae</taxon>
        <taxon>Oryzeae</taxon>
        <taxon>Oryzinae</taxon>
        <taxon>Oryza</taxon>
    </lineage>
</organism>
<feature type="region of interest" description="Disordered" evidence="1">
    <location>
        <begin position="120"/>
        <end position="140"/>
    </location>
</feature>
<accession>A0A0E0IR97</accession>
<name>A0A0E0IR97_ORYNI</name>
<feature type="region of interest" description="Disordered" evidence="1">
    <location>
        <begin position="152"/>
        <end position="184"/>
    </location>
</feature>
<protein>
    <submittedName>
        <fullName evidence="2">Uncharacterized protein</fullName>
    </submittedName>
</protein>
<evidence type="ECO:0000313" key="3">
    <source>
        <dbReference type="Proteomes" id="UP000006591"/>
    </source>
</evidence>